<reference evidence="3" key="1">
    <citation type="submission" date="2022-11" db="UniProtKB">
        <authorList>
            <consortium name="WormBaseParasite"/>
        </authorList>
    </citation>
    <scope>IDENTIFICATION</scope>
</reference>
<dbReference type="Proteomes" id="UP000887566">
    <property type="component" value="Unplaced"/>
</dbReference>
<evidence type="ECO:0000313" key="2">
    <source>
        <dbReference type="Proteomes" id="UP000887566"/>
    </source>
</evidence>
<dbReference type="Gene3D" id="2.60.40.790">
    <property type="match status" value="1"/>
</dbReference>
<dbReference type="InterPro" id="IPR002068">
    <property type="entry name" value="A-crystallin/Hsp20_dom"/>
</dbReference>
<sequence>MTTVTPIIKSSGSLKKKKEEPTPFAKIESISDRYKLSFDLKYFQGFKSEECNVEVKGRDLFIDCKKLKVEKQDVGFREAHVIYQLPDDIDASTVKMTRDGMKLKIEAMRISYGKPLSLAVCDVTKKNANVITVGGMA</sequence>
<dbReference type="WBParaSite" id="PSAMB.scaffold673size44094.g8057.t1">
    <property type="protein sequence ID" value="PSAMB.scaffold673size44094.g8057.t1"/>
    <property type="gene ID" value="PSAMB.scaffold673size44094.g8057"/>
</dbReference>
<dbReference type="CDD" id="cd06526">
    <property type="entry name" value="metazoan_ACD"/>
    <property type="match status" value="1"/>
</dbReference>
<proteinExistence type="predicted"/>
<dbReference type="SUPFAM" id="SSF49764">
    <property type="entry name" value="HSP20-like chaperones"/>
    <property type="match status" value="1"/>
</dbReference>
<accession>A0A914X6N5</accession>
<feature type="domain" description="SHSP" evidence="1">
    <location>
        <begin position="31"/>
        <end position="108"/>
    </location>
</feature>
<dbReference type="Pfam" id="PF00011">
    <property type="entry name" value="HSP20"/>
    <property type="match status" value="1"/>
</dbReference>
<keyword evidence="2" id="KW-1185">Reference proteome</keyword>
<evidence type="ECO:0000259" key="1">
    <source>
        <dbReference type="Pfam" id="PF00011"/>
    </source>
</evidence>
<organism evidence="2 3">
    <name type="scientific">Plectus sambesii</name>
    <dbReference type="NCBI Taxonomy" id="2011161"/>
    <lineage>
        <taxon>Eukaryota</taxon>
        <taxon>Metazoa</taxon>
        <taxon>Ecdysozoa</taxon>
        <taxon>Nematoda</taxon>
        <taxon>Chromadorea</taxon>
        <taxon>Plectida</taxon>
        <taxon>Plectina</taxon>
        <taxon>Plectoidea</taxon>
        <taxon>Plectidae</taxon>
        <taxon>Plectus</taxon>
    </lineage>
</organism>
<dbReference type="AlphaFoldDB" id="A0A914X6N5"/>
<name>A0A914X6N5_9BILA</name>
<evidence type="ECO:0000313" key="3">
    <source>
        <dbReference type="WBParaSite" id="PSAMB.scaffold673size44094.g8057.t1"/>
    </source>
</evidence>
<dbReference type="InterPro" id="IPR008978">
    <property type="entry name" value="HSP20-like_chaperone"/>
</dbReference>
<protein>
    <submittedName>
        <fullName evidence="3">SHSP domain-containing protein</fullName>
    </submittedName>
</protein>